<dbReference type="RefSeq" id="WP_207331748.1">
    <property type="nucleotide sequence ID" value="NZ_JAFMYW010000009.1"/>
</dbReference>
<feature type="chain" id="PRO_5046936577" evidence="1">
    <location>
        <begin position="19"/>
        <end position="312"/>
    </location>
</feature>
<comment type="caution">
    <text evidence="2">The sequence shown here is derived from an EMBL/GenBank/DDBJ whole genome shotgun (WGS) entry which is preliminary data.</text>
</comment>
<keyword evidence="1" id="KW-0732">Signal</keyword>
<reference evidence="2 3" key="1">
    <citation type="submission" date="2021-03" db="EMBL/GenBank/DDBJ databases">
        <title>Fibrella sp. HMF5405 genome sequencing and assembly.</title>
        <authorList>
            <person name="Kang H."/>
            <person name="Kim H."/>
            <person name="Bae S."/>
            <person name="Joh K."/>
        </authorList>
    </citation>
    <scope>NUCLEOTIDE SEQUENCE [LARGE SCALE GENOMIC DNA]</scope>
    <source>
        <strain evidence="2 3">HMF5405</strain>
    </source>
</reference>
<name>A0ABS3JP65_9BACT</name>
<gene>
    <name evidence="2" type="ORF">J2I46_24620</name>
</gene>
<feature type="signal peptide" evidence="1">
    <location>
        <begin position="1"/>
        <end position="18"/>
    </location>
</feature>
<dbReference type="EMBL" id="JAFMYW010000009">
    <property type="protein sequence ID" value="MBO0951790.1"/>
    <property type="molecule type" value="Genomic_DNA"/>
</dbReference>
<proteinExistence type="predicted"/>
<evidence type="ECO:0000313" key="2">
    <source>
        <dbReference type="EMBL" id="MBO0951790.1"/>
    </source>
</evidence>
<accession>A0ABS3JP65</accession>
<sequence>MKNVCLLLLLCVFQGACNQVTDNQPTPTETVPASAIQALTDQYPGAADMVFKTLEKDRVWQVNFTQKSARYSAATNPQKLLIAYQLQTQSVPDSLASLVRNTVLDGGTFTNLRVQNYSWFRDGGNNGQFIFADYDWQGTRYTFRWTVTSINGTITYVTELLPSNQLEFRTETLLDLPLAIQQSLTAQGAVFSYALVTVDAQGKKRYAISAQQNTNYYTLTYEENGQLIAATGSANAQYYSFINQLPASIQTYLQQTPELTGFSNSGQFSLLSKSQYAGVTTYTVNVQKGRQTWFMTFNEQGQLVRRTYLNLV</sequence>
<evidence type="ECO:0000256" key="1">
    <source>
        <dbReference type="SAM" id="SignalP"/>
    </source>
</evidence>
<organism evidence="2 3">
    <name type="scientific">Fibrella forsythiae</name>
    <dbReference type="NCBI Taxonomy" id="2817061"/>
    <lineage>
        <taxon>Bacteria</taxon>
        <taxon>Pseudomonadati</taxon>
        <taxon>Bacteroidota</taxon>
        <taxon>Cytophagia</taxon>
        <taxon>Cytophagales</taxon>
        <taxon>Spirosomataceae</taxon>
        <taxon>Fibrella</taxon>
    </lineage>
</organism>
<keyword evidence="3" id="KW-1185">Reference proteome</keyword>
<protein>
    <submittedName>
        <fullName evidence="2">Uncharacterized protein</fullName>
    </submittedName>
</protein>
<evidence type="ECO:0000313" key="3">
    <source>
        <dbReference type="Proteomes" id="UP000664628"/>
    </source>
</evidence>
<dbReference type="Proteomes" id="UP000664628">
    <property type="component" value="Unassembled WGS sequence"/>
</dbReference>